<dbReference type="Proteomes" id="UP001066276">
    <property type="component" value="Chromosome 4_2"/>
</dbReference>
<sequence>MGHNVVHCRVCWERGAVGTGPGVSSLRGSKDLLCSIPAVPNLLQTRQIAAGGAAEVNQTAAPSSTCPDPGVPQDEACWPPQGLWHLDGDQAPALDPGGGWQWGSLKVTELAASKSASSLGASVIWGALVMTTMPHGHVARQSSVALRYMIARHPVHLQSACLCCCAPCSTDAGKL</sequence>
<keyword evidence="2" id="KW-1185">Reference proteome</keyword>
<name>A0AAV7SMX0_PLEWA</name>
<proteinExistence type="predicted"/>
<dbReference type="AlphaFoldDB" id="A0AAV7SMX0"/>
<gene>
    <name evidence="1" type="ORF">NDU88_005836</name>
</gene>
<dbReference type="EMBL" id="JANPWB010000008">
    <property type="protein sequence ID" value="KAJ1165408.1"/>
    <property type="molecule type" value="Genomic_DNA"/>
</dbReference>
<comment type="caution">
    <text evidence="1">The sequence shown here is derived from an EMBL/GenBank/DDBJ whole genome shotgun (WGS) entry which is preliminary data.</text>
</comment>
<evidence type="ECO:0000313" key="2">
    <source>
        <dbReference type="Proteomes" id="UP001066276"/>
    </source>
</evidence>
<accession>A0AAV7SMX0</accession>
<organism evidence="1 2">
    <name type="scientific">Pleurodeles waltl</name>
    <name type="common">Iberian ribbed newt</name>
    <dbReference type="NCBI Taxonomy" id="8319"/>
    <lineage>
        <taxon>Eukaryota</taxon>
        <taxon>Metazoa</taxon>
        <taxon>Chordata</taxon>
        <taxon>Craniata</taxon>
        <taxon>Vertebrata</taxon>
        <taxon>Euteleostomi</taxon>
        <taxon>Amphibia</taxon>
        <taxon>Batrachia</taxon>
        <taxon>Caudata</taxon>
        <taxon>Salamandroidea</taxon>
        <taxon>Salamandridae</taxon>
        <taxon>Pleurodelinae</taxon>
        <taxon>Pleurodeles</taxon>
    </lineage>
</organism>
<reference evidence="1" key="1">
    <citation type="journal article" date="2022" name="bioRxiv">
        <title>Sequencing and chromosome-scale assembly of the giantPleurodeles waltlgenome.</title>
        <authorList>
            <person name="Brown T."/>
            <person name="Elewa A."/>
            <person name="Iarovenko S."/>
            <person name="Subramanian E."/>
            <person name="Araus A.J."/>
            <person name="Petzold A."/>
            <person name="Susuki M."/>
            <person name="Suzuki K.-i.T."/>
            <person name="Hayashi T."/>
            <person name="Toyoda A."/>
            <person name="Oliveira C."/>
            <person name="Osipova E."/>
            <person name="Leigh N.D."/>
            <person name="Simon A."/>
            <person name="Yun M.H."/>
        </authorList>
    </citation>
    <scope>NUCLEOTIDE SEQUENCE</scope>
    <source>
        <strain evidence="1">20211129_DDA</strain>
        <tissue evidence="1">Liver</tissue>
    </source>
</reference>
<evidence type="ECO:0000313" key="1">
    <source>
        <dbReference type="EMBL" id="KAJ1165408.1"/>
    </source>
</evidence>
<protein>
    <submittedName>
        <fullName evidence="1">Uncharacterized protein</fullName>
    </submittedName>
</protein>